<accession>A0A397G8G0</accession>
<dbReference type="EMBL" id="PQFF01000533">
    <property type="protein sequence ID" value="RHZ45908.1"/>
    <property type="molecule type" value="Genomic_DNA"/>
</dbReference>
<gene>
    <name evidence="1" type="ORF">Glove_642g17</name>
</gene>
<comment type="caution">
    <text evidence="1">The sequence shown here is derived from an EMBL/GenBank/DDBJ whole genome shotgun (WGS) entry which is preliminary data.</text>
</comment>
<evidence type="ECO:0000313" key="1">
    <source>
        <dbReference type="EMBL" id="RHZ45908.1"/>
    </source>
</evidence>
<name>A0A397G8G0_9GLOM</name>
<proteinExistence type="predicted"/>
<reference evidence="1 2" key="1">
    <citation type="submission" date="2018-08" db="EMBL/GenBank/DDBJ databases">
        <title>Genome and evolution of the arbuscular mycorrhizal fungus Diversispora epigaea (formerly Glomus versiforme) and its bacterial endosymbionts.</title>
        <authorList>
            <person name="Sun X."/>
            <person name="Fei Z."/>
            <person name="Harrison M."/>
        </authorList>
    </citation>
    <scope>NUCLEOTIDE SEQUENCE [LARGE SCALE GENOMIC DNA]</scope>
    <source>
        <strain evidence="1 2">IT104</strain>
    </source>
</reference>
<sequence length="249" mass="29794">MEYFENAQADINIVEYFFWKIEQHKFSYDQYKEHTNFNNKLNQCKNKHPNNENYKNSLLNFKSSDETAFPWKNIKDPFIEHIEGLNFSHAKHIQPYSPADINIVEYFFWKIEQHKFSYDQYKEHTNFNNKLNQCKNKHPNNENYKNSLLNFKSSDETAFPWKNIKDPFIEHIEGLNFSHAKHIQPYSPVISYIIDDDIDGLFRLPFCTNFRPVQIISPKNSEKTLLINLAHKIGIKVSLEIYQFTKSKN</sequence>
<dbReference type="AlphaFoldDB" id="A0A397G8G0"/>
<keyword evidence="2" id="KW-1185">Reference proteome</keyword>
<dbReference type="Proteomes" id="UP000266861">
    <property type="component" value="Unassembled WGS sequence"/>
</dbReference>
<organism evidence="1 2">
    <name type="scientific">Diversispora epigaea</name>
    <dbReference type="NCBI Taxonomy" id="1348612"/>
    <lineage>
        <taxon>Eukaryota</taxon>
        <taxon>Fungi</taxon>
        <taxon>Fungi incertae sedis</taxon>
        <taxon>Mucoromycota</taxon>
        <taxon>Glomeromycotina</taxon>
        <taxon>Glomeromycetes</taxon>
        <taxon>Diversisporales</taxon>
        <taxon>Diversisporaceae</taxon>
        <taxon>Diversispora</taxon>
    </lineage>
</organism>
<evidence type="ECO:0000313" key="2">
    <source>
        <dbReference type="Proteomes" id="UP000266861"/>
    </source>
</evidence>
<protein>
    <submittedName>
        <fullName evidence="1">Uncharacterized protein</fullName>
    </submittedName>
</protein>